<organism evidence="2 3">
    <name type="scientific">Paractinoplanes toevensis</name>
    <dbReference type="NCBI Taxonomy" id="571911"/>
    <lineage>
        <taxon>Bacteria</taxon>
        <taxon>Bacillati</taxon>
        <taxon>Actinomycetota</taxon>
        <taxon>Actinomycetes</taxon>
        <taxon>Micromonosporales</taxon>
        <taxon>Micromonosporaceae</taxon>
        <taxon>Paractinoplanes</taxon>
    </lineage>
</organism>
<dbReference type="Proteomes" id="UP000677082">
    <property type="component" value="Unassembled WGS sequence"/>
</dbReference>
<dbReference type="Pfam" id="PF11716">
    <property type="entry name" value="MDMPI_N"/>
    <property type="match status" value="1"/>
</dbReference>
<evidence type="ECO:0000313" key="2">
    <source>
        <dbReference type="EMBL" id="GIM94530.1"/>
    </source>
</evidence>
<feature type="domain" description="Mycothiol-dependent maleylpyruvate isomerase metal-binding" evidence="1">
    <location>
        <begin position="12"/>
        <end position="133"/>
    </location>
</feature>
<dbReference type="Gene3D" id="1.20.120.450">
    <property type="entry name" value="dinb family like domain"/>
    <property type="match status" value="1"/>
</dbReference>
<sequence length="237" mass="26493">MGWLPDARYAAELEAEADRLAAAVTNRSPDETVPSCPEWTVRDLITHVGTGHRLAAGIIEDRRTSMAEYRLVDAPADPHDWADWLAAGVRRLNAAVDDLGFGNRVWTWQPKYQTAGFWQRRMLHDLIVHRFDAEPDGDLAPDLAADGVADFLDTMSYLAKVRGNDETLLFTATDTHDSWLVTLSPGSITWRDGGKAAKAIVVAPVTELLLILNRRREPRAVHGDIALYQHWQNGTRF</sequence>
<dbReference type="EMBL" id="BOQN01000083">
    <property type="protein sequence ID" value="GIM94530.1"/>
    <property type="molecule type" value="Genomic_DNA"/>
</dbReference>
<evidence type="ECO:0000259" key="1">
    <source>
        <dbReference type="Pfam" id="PF11716"/>
    </source>
</evidence>
<dbReference type="NCBIfam" id="TIGR03083">
    <property type="entry name" value="maleylpyruvate isomerase family mycothiol-dependent enzyme"/>
    <property type="match status" value="1"/>
</dbReference>
<name>A0A919TFD2_9ACTN</name>
<dbReference type="RefSeq" id="WP_213010304.1">
    <property type="nucleotide sequence ID" value="NZ_BOQN01000083.1"/>
</dbReference>
<dbReference type="GO" id="GO:0005886">
    <property type="term" value="C:plasma membrane"/>
    <property type="evidence" value="ECO:0007669"/>
    <property type="project" value="TreeGrafter"/>
</dbReference>
<dbReference type="GO" id="GO:0046872">
    <property type="term" value="F:metal ion binding"/>
    <property type="evidence" value="ECO:0007669"/>
    <property type="project" value="InterPro"/>
</dbReference>
<proteinExistence type="predicted"/>
<dbReference type="InterPro" id="IPR017517">
    <property type="entry name" value="Maleyloyr_isom"/>
</dbReference>
<dbReference type="SUPFAM" id="SSF109854">
    <property type="entry name" value="DinB/YfiT-like putative metalloenzymes"/>
    <property type="match status" value="1"/>
</dbReference>
<keyword evidence="3" id="KW-1185">Reference proteome</keyword>
<dbReference type="PANTHER" id="PTHR40758:SF1">
    <property type="entry name" value="CONSERVED PROTEIN"/>
    <property type="match status" value="1"/>
</dbReference>
<accession>A0A919TFD2</accession>
<dbReference type="InterPro" id="IPR024344">
    <property type="entry name" value="MDMPI_metal-binding"/>
</dbReference>
<protein>
    <recommendedName>
        <fullName evidence="1">Mycothiol-dependent maleylpyruvate isomerase metal-binding domain-containing protein</fullName>
    </recommendedName>
</protein>
<dbReference type="PANTHER" id="PTHR40758">
    <property type="entry name" value="CONSERVED PROTEIN"/>
    <property type="match status" value="1"/>
</dbReference>
<dbReference type="AlphaFoldDB" id="A0A919TFD2"/>
<reference evidence="2 3" key="1">
    <citation type="submission" date="2021-03" db="EMBL/GenBank/DDBJ databases">
        <title>Whole genome shotgun sequence of Actinoplanes toevensis NBRC 105298.</title>
        <authorList>
            <person name="Komaki H."/>
            <person name="Tamura T."/>
        </authorList>
    </citation>
    <scope>NUCLEOTIDE SEQUENCE [LARGE SCALE GENOMIC DNA]</scope>
    <source>
        <strain evidence="2 3">NBRC 105298</strain>
    </source>
</reference>
<comment type="caution">
    <text evidence="2">The sequence shown here is derived from an EMBL/GenBank/DDBJ whole genome shotgun (WGS) entry which is preliminary data.</text>
</comment>
<dbReference type="InterPro" id="IPR034660">
    <property type="entry name" value="DinB/YfiT-like"/>
</dbReference>
<gene>
    <name evidence="2" type="ORF">Ato02nite_063230</name>
</gene>
<evidence type="ECO:0000313" key="3">
    <source>
        <dbReference type="Proteomes" id="UP000677082"/>
    </source>
</evidence>